<evidence type="ECO:0000313" key="2">
    <source>
        <dbReference type="EMBL" id="KAF5827652.1"/>
    </source>
</evidence>
<sequence length="77" mass="9005">MFLPDVQVLEPFAIQSEPKQQQKQSSNHPKQETSIQKRIMCQIVYSTLSFHKWNNSAKTMFSAMRSETLRTRMSAEN</sequence>
<name>A0ABQ7FZ66_DUNSA</name>
<comment type="caution">
    <text evidence="2">The sequence shown here is derived from an EMBL/GenBank/DDBJ whole genome shotgun (WGS) entry which is preliminary data.</text>
</comment>
<feature type="region of interest" description="Disordered" evidence="1">
    <location>
        <begin position="13"/>
        <end position="35"/>
    </location>
</feature>
<evidence type="ECO:0000313" key="3">
    <source>
        <dbReference type="Proteomes" id="UP000815325"/>
    </source>
</evidence>
<accession>A0ABQ7FZ66</accession>
<organism evidence="2 3">
    <name type="scientific">Dunaliella salina</name>
    <name type="common">Green alga</name>
    <name type="synonym">Protococcus salinus</name>
    <dbReference type="NCBI Taxonomy" id="3046"/>
    <lineage>
        <taxon>Eukaryota</taxon>
        <taxon>Viridiplantae</taxon>
        <taxon>Chlorophyta</taxon>
        <taxon>core chlorophytes</taxon>
        <taxon>Chlorophyceae</taxon>
        <taxon>CS clade</taxon>
        <taxon>Chlamydomonadales</taxon>
        <taxon>Dunaliellaceae</taxon>
        <taxon>Dunaliella</taxon>
    </lineage>
</organism>
<proteinExistence type="predicted"/>
<evidence type="ECO:0000256" key="1">
    <source>
        <dbReference type="SAM" id="MobiDB-lite"/>
    </source>
</evidence>
<evidence type="ECO:0008006" key="4">
    <source>
        <dbReference type="Google" id="ProtNLM"/>
    </source>
</evidence>
<dbReference type="EMBL" id="MU070456">
    <property type="protein sequence ID" value="KAF5827652.1"/>
    <property type="molecule type" value="Genomic_DNA"/>
</dbReference>
<gene>
    <name evidence="2" type="ORF">DUNSADRAFT_308</name>
</gene>
<protein>
    <recommendedName>
        <fullName evidence="4">Encoded protein</fullName>
    </recommendedName>
</protein>
<dbReference type="Proteomes" id="UP000815325">
    <property type="component" value="Unassembled WGS sequence"/>
</dbReference>
<reference evidence="2" key="1">
    <citation type="submission" date="2017-08" db="EMBL/GenBank/DDBJ databases">
        <authorList>
            <person name="Polle J.E."/>
            <person name="Barry K."/>
            <person name="Cushman J."/>
            <person name="Schmutz J."/>
            <person name="Tran D."/>
            <person name="Hathwaick L.T."/>
            <person name="Yim W.C."/>
            <person name="Jenkins J."/>
            <person name="Mckie-Krisberg Z.M."/>
            <person name="Prochnik S."/>
            <person name="Lindquist E."/>
            <person name="Dockter R.B."/>
            <person name="Adam C."/>
            <person name="Molina H."/>
            <person name="Bunkerborg J."/>
            <person name="Jin E."/>
            <person name="Buchheim M."/>
            <person name="Magnuson J."/>
        </authorList>
    </citation>
    <scope>NUCLEOTIDE SEQUENCE</scope>
    <source>
        <strain evidence="2">CCAP 19/18</strain>
    </source>
</reference>
<keyword evidence="3" id="KW-1185">Reference proteome</keyword>